<dbReference type="PROSITE" id="PS00163">
    <property type="entry name" value="FUMARATE_LYASES"/>
    <property type="match status" value="1"/>
</dbReference>
<evidence type="ECO:0000313" key="3">
    <source>
        <dbReference type="EMBL" id="CAB4561853.1"/>
    </source>
</evidence>
<dbReference type="SUPFAM" id="SSF48557">
    <property type="entry name" value="L-aspartase-like"/>
    <property type="match status" value="1"/>
</dbReference>
<organism evidence="3">
    <name type="scientific">freshwater metagenome</name>
    <dbReference type="NCBI Taxonomy" id="449393"/>
    <lineage>
        <taxon>unclassified sequences</taxon>
        <taxon>metagenomes</taxon>
        <taxon>ecological metagenomes</taxon>
    </lineage>
</organism>
<dbReference type="Pfam" id="PF00206">
    <property type="entry name" value="Lyase_1"/>
    <property type="match status" value="1"/>
</dbReference>
<dbReference type="PRINTS" id="PR00149">
    <property type="entry name" value="FUMRATELYASE"/>
</dbReference>
<dbReference type="FunFam" id="1.20.200.10:FF:000015">
    <property type="entry name" value="argininosuccinate lyase isoform X2"/>
    <property type="match status" value="1"/>
</dbReference>
<dbReference type="AlphaFoldDB" id="A0A6J6DI73"/>
<dbReference type="Pfam" id="PF14698">
    <property type="entry name" value="ASL_C2"/>
    <property type="match status" value="1"/>
</dbReference>
<dbReference type="FunFam" id="1.10.40.30:FF:000001">
    <property type="entry name" value="Argininosuccinate lyase"/>
    <property type="match status" value="1"/>
</dbReference>
<dbReference type="PANTHER" id="PTHR43814:SF1">
    <property type="entry name" value="ARGININOSUCCINATE LYASE"/>
    <property type="match status" value="1"/>
</dbReference>
<dbReference type="GO" id="GO:0042450">
    <property type="term" value="P:L-arginine biosynthetic process via ornithine"/>
    <property type="evidence" value="ECO:0007669"/>
    <property type="project" value="InterPro"/>
</dbReference>
<feature type="domain" description="Fumarate lyase N-terminal" evidence="1">
    <location>
        <begin position="20"/>
        <end position="300"/>
    </location>
</feature>
<dbReference type="InterPro" id="IPR009049">
    <property type="entry name" value="Argininosuccinate_lyase"/>
</dbReference>
<dbReference type="InterPro" id="IPR000362">
    <property type="entry name" value="Fumarate_lyase_fam"/>
</dbReference>
<dbReference type="HAMAP" id="MF_00006">
    <property type="entry name" value="Arg_succ_lyase"/>
    <property type="match status" value="1"/>
</dbReference>
<reference evidence="3" key="1">
    <citation type="submission" date="2020-05" db="EMBL/GenBank/DDBJ databases">
        <authorList>
            <person name="Chiriac C."/>
            <person name="Salcher M."/>
            <person name="Ghai R."/>
            <person name="Kavagutti S V."/>
        </authorList>
    </citation>
    <scope>NUCLEOTIDE SEQUENCE</scope>
</reference>
<evidence type="ECO:0000259" key="2">
    <source>
        <dbReference type="Pfam" id="PF14698"/>
    </source>
</evidence>
<dbReference type="GO" id="GO:0004056">
    <property type="term" value="F:argininosuccinate lyase activity"/>
    <property type="evidence" value="ECO:0007669"/>
    <property type="project" value="InterPro"/>
</dbReference>
<dbReference type="InterPro" id="IPR024083">
    <property type="entry name" value="Fumarase/histidase_N"/>
</dbReference>
<dbReference type="Gene3D" id="1.10.275.10">
    <property type="entry name" value="Fumarase/aspartase (N-terminal domain)"/>
    <property type="match status" value="1"/>
</dbReference>
<dbReference type="InterPro" id="IPR022761">
    <property type="entry name" value="Fumarate_lyase_N"/>
</dbReference>
<accession>A0A6J6DI73</accession>
<dbReference type="InterPro" id="IPR020557">
    <property type="entry name" value="Fumarate_lyase_CS"/>
</dbReference>
<feature type="domain" description="Argininosuccinate lyase C-terminal" evidence="2">
    <location>
        <begin position="363"/>
        <end position="430"/>
    </location>
</feature>
<evidence type="ECO:0000259" key="1">
    <source>
        <dbReference type="Pfam" id="PF00206"/>
    </source>
</evidence>
<dbReference type="PRINTS" id="PR00145">
    <property type="entry name" value="ARGSUCLYASE"/>
</dbReference>
<dbReference type="GO" id="GO:0005829">
    <property type="term" value="C:cytosol"/>
    <property type="evidence" value="ECO:0007669"/>
    <property type="project" value="TreeGrafter"/>
</dbReference>
<protein>
    <submittedName>
        <fullName evidence="3">Unannotated protein</fullName>
    </submittedName>
</protein>
<dbReference type="Gene3D" id="1.20.200.10">
    <property type="entry name" value="Fumarase/aspartase (Central domain)"/>
    <property type="match status" value="1"/>
</dbReference>
<dbReference type="InterPro" id="IPR029419">
    <property type="entry name" value="Arg_succ_lyase_C"/>
</dbReference>
<dbReference type="NCBIfam" id="TIGR00838">
    <property type="entry name" value="argH"/>
    <property type="match status" value="1"/>
</dbReference>
<dbReference type="Gene3D" id="1.10.40.30">
    <property type="entry name" value="Fumarase/aspartase (C-terminal domain)"/>
    <property type="match status" value="1"/>
</dbReference>
<dbReference type="InterPro" id="IPR008948">
    <property type="entry name" value="L-Aspartase-like"/>
</dbReference>
<name>A0A6J6DI73_9ZZZZ</name>
<dbReference type="EMBL" id="CAEZTJ010000016">
    <property type="protein sequence ID" value="CAB4561853.1"/>
    <property type="molecule type" value="Genomic_DNA"/>
</dbReference>
<sequence>MALWGARFSSSPAETVFNLSRSVDFDWRLAPYDLASSLAHLRALGRAGVVTEEISMQLEQGIRSLLADVIAGRFTPNDEDEDVHSALERALVGRLGTVGGSLRAGRSRNDQVVTDLKLYLLDTLTDLALLIDDLAVALLTQGEKYVEVVAPGFTHLQHAQPISFGQELAKHAFALERDLDRLADWRRRAMLSPLGSAALAGSPLVLDPEESARHLGFEGTVDNSIDAVSDRDFVVEALFVLALLGTHISRIGEEFTLFASSEFGWVKVDDAYSTGSSIMPQKRNPDVAELARGKSGRLLGNLVAVMTVLKGLPFAYNRDLQEDKEPIFDSIDTLSLLLPAVTGMITTAKFQIERISDGAIAGFALATEVADYLVRKGMPFAEAHEVTGQAVRLAESRSVGLESLSLDDFSSVHPLFGADLIPLLSAEGAVRSRTSVMGTSPASVSAAISRVRGRLALQRSQLGKWRKQMDEVLGQ</sequence>
<dbReference type="PANTHER" id="PTHR43814">
    <property type="entry name" value="ARGININOSUCCINATE LYASE"/>
    <property type="match status" value="1"/>
</dbReference>
<proteinExistence type="inferred from homology"/>
<dbReference type="CDD" id="cd01359">
    <property type="entry name" value="Argininosuccinate_lyase"/>
    <property type="match status" value="1"/>
</dbReference>
<gene>
    <name evidence="3" type="ORF">UFOPK1650_00229</name>
</gene>